<dbReference type="GO" id="GO:0005886">
    <property type="term" value="C:plasma membrane"/>
    <property type="evidence" value="ECO:0007669"/>
    <property type="project" value="TreeGrafter"/>
</dbReference>
<dbReference type="PANTHER" id="PTHR31465:SF9">
    <property type="entry name" value="SPHINGOID LONG-CHAIN BASE TRANSPORTER RSB1"/>
    <property type="match status" value="1"/>
</dbReference>
<evidence type="ECO:0000256" key="4">
    <source>
        <dbReference type="ARBA" id="ARBA00023136"/>
    </source>
</evidence>
<proteinExistence type="predicted"/>
<sequence length="340" mass="37058">MADTSDCTLATCPVELSEIGYLPNVAGNVFIAAWFGVCLLAQLVLSIKYKTWSHLAGQFFGLILEIVGYAARAKLHDDPFGNQFIVYIITVTIAPAFLCYTIYLSFGRIVIIYGTHLSVIPFRFYTIIFVATDIICLVLQAGGAGWTQDKNISPANLERAINVLRAGLGMQVASLSIFIVLAVDLAYRVVRRRNSWSMRFVSVREKKMFKPMLLGFFTAAVLILVRSAYRIQELSEGFVPPEDNAEVLFMILEGAMIGLASLLLVLVHPGPVFGPAAWKATSFFSKQPSRAEKLDHHSAAENGFEMPAAAGGDEGDGGDERKGLRASDMSGGSSSRPFKG</sequence>
<dbReference type="Pfam" id="PF04479">
    <property type="entry name" value="RTA1"/>
    <property type="match status" value="1"/>
</dbReference>
<dbReference type="KEGG" id="mbe:MBM_06728"/>
<dbReference type="AlphaFoldDB" id="K1WRD2"/>
<accession>K1WRD2</accession>
<dbReference type="RefSeq" id="XP_007294617.1">
    <property type="nucleotide sequence ID" value="XM_007294555.1"/>
</dbReference>
<feature type="compositionally biased region" description="Polar residues" evidence="5">
    <location>
        <begin position="330"/>
        <end position="340"/>
    </location>
</feature>
<feature type="region of interest" description="Disordered" evidence="5">
    <location>
        <begin position="293"/>
        <end position="340"/>
    </location>
</feature>
<dbReference type="eggNOG" id="ENOG502QU4U">
    <property type="taxonomic scope" value="Eukaryota"/>
</dbReference>
<evidence type="ECO:0008006" key="9">
    <source>
        <dbReference type="Google" id="ProtNLM"/>
    </source>
</evidence>
<feature type="transmembrane region" description="Helical" evidence="6">
    <location>
        <begin position="52"/>
        <end position="72"/>
    </location>
</feature>
<dbReference type="HOGENOM" id="CLU_033465_6_1_1"/>
<keyword evidence="3 6" id="KW-1133">Transmembrane helix</keyword>
<evidence type="ECO:0000313" key="7">
    <source>
        <dbReference type="EMBL" id="EKD14967.1"/>
    </source>
</evidence>
<keyword evidence="4 6" id="KW-0472">Membrane</keyword>
<keyword evidence="2 6" id="KW-0812">Transmembrane</keyword>
<evidence type="ECO:0000256" key="5">
    <source>
        <dbReference type="SAM" id="MobiDB-lite"/>
    </source>
</evidence>
<feature type="transmembrane region" description="Helical" evidence="6">
    <location>
        <begin position="124"/>
        <end position="146"/>
    </location>
</feature>
<dbReference type="PANTHER" id="PTHR31465">
    <property type="entry name" value="PROTEIN RTA1-RELATED"/>
    <property type="match status" value="1"/>
</dbReference>
<name>K1WRD2_MARBU</name>
<keyword evidence="8" id="KW-1185">Reference proteome</keyword>
<reference evidence="7 8" key="1">
    <citation type="journal article" date="2012" name="BMC Genomics">
        <title>Sequencing the genome of Marssonina brunnea reveals fungus-poplar co-evolution.</title>
        <authorList>
            <person name="Zhu S."/>
            <person name="Cao Y.-Z."/>
            <person name="Jiang C."/>
            <person name="Tan B.-Y."/>
            <person name="Wang Z."/>
            <person name="Feng S."/>
            <person name="Zhang L."/>
            <person name="Su X.-H."/>
            <person name="Brejova B."/>
            <person name="Vinar T."/>
            <person name="Xu M."/>
            <person name="Wang M.-X."/>
            <person name="Zhang S.-G."/>
            <person name="Huang M.-R."/>
            <person name="Wu R."/>
            <person name="Zhou Y."/>
        </authorList>
    </citation>
    <scope>NUCLEOTIDE SEQUENCE [LARGE SCALE GENOMIC DNA]</scope>
    <source>
        <strain evidence="7 8">MB_m1</strain>
    </source>
</reference>
<dbReference type="InterPro" id="IPR007568">
    <property type="entry name" value="RTA1"/>
</dbReference>
<evidence type="ECO:0000256" key="3">
    <source>
        <dbReference type="ARBA" id="ARBA00022989"/>
    </source>
</evidence>
<dbReference type="EMBL" id="JH921443">
    <property type="protein sequence ID" value="EKD14967.1"/>
    <property type="molecule type" value="Genomic_DNA"/>
</dbReference>
<dbReference type="Proteomes" id="UP000006753">
    <property type="component" value="Unassembled WGS sequence"/>
</dbReference>
<evidence type="ECO:0000256" key="1">
    <source>
        <dbReference type="ARBA" id="ARBA00004141"/>
    </source>
</evidence>
<feature type="transmembrane region" description="Helical" evidence="6">
    <location>
        <begin position="166"/>
        <end position="187"/>
    </location>
</feature>
<gene>
    <name evidence="7" type="ORF">MBM_06728</name>
</gene>
<dbReference type="OrthoDB" id="4521223at2759"/>
<evidence type="ECO:0000256" key="6">
    <source>
        <dbReference type="SAM" id="Phobius"/>
    </source>
</evidence>
<comment type="subcellular location">
    <subcellularLocation>
        <location evidence="1">Membrane</location>
        <topology evidence="1">Multi-pass membrane protein</topology>
    </subcellularLocation>
</comment>
<feature type="transmembrane region" description="Helical" evidence="6">
    <location>
        <begin position="247"/>
        <end position="267"/>
    </location>
</feature>
<feature type="transmembrane region" description="Helical" evidence="6">
    <location>
        <begin position="208"/>
        <end position="227"/>
    </location>
</feature>
<dbReference type="GeneID" id="18762663"/>
<feature type="transmembrane region" description="Helical" evidence="6">
    <location>
        <begin position="25"/>
        <end position="45"/>
    </location>
</feature>
<dbReference type="OMA" id="RIKQRSY"/>
<dbReference type="GO" id="GO:0000324">
    <property type="term" value="C:fungal-type vacuole"/>
    <property type="evidence" value="ECO:0007669"/>
    <property type="project" value="TreeGrafter"/>
</dbReference>
<dbReference type="InParanoid" id="K1WRD2"/>
<evidence type="ECO:0000313" key="8">
    <source>
        <dbReference type="Proteomes" id="UP000006753"/>
    </source>
</evidence>
<evidence type="ECO:0000256" key="2">
    <source>
        <dbReference type="ARBA" id="ARBA00022692"/>
    </source>
</evidence>
<organism evidence="7 8">
    <name type="scientific">Marssonina brunnea f. sp. multigermtubi (strain MB_m1)</name>
    <name type="common">Marssonina leaf spot fungus</name>
    <dbReference type="NCBI Taxonomy" id="1072389"/>
    <lineage>
        <taxon>Eukaryota</taxon>
        <taxon>Fungi</taxon>
        <taxon>Dikarya</taxon>
        <taxon>Ascomycota</taxon>
        <taxon>Pezizomycotina</taxon>
        <taxon>Leotiomycetes</taxon>
        <taxon>Helotiales</taxon>
        <taxon>Drepanopezizaceae</taxon>
        <taxon>Drepanopeziza</taxon>
    </lineage>
</organism>
<protein>
    <recommendedName>
        <fullName evidence="9">RTA1 domain protein</fullName>
    </recommendedName>
</protein>
<feature type="transmembrane region" description="Helical" evidence="6">
    <location>
        <begin position="84"/>
        <end position="103"/>
    </location>
</feature>